<dbReference type="Proteomes" id="UP001163846">
    <property type="component" value="Unassembled WGS sequence"/>
</dbReference>
<gene>
    <name evidence="1" type="ORF">F5878DRAFT_706336</name>
</gene>
<evidence type="ECO:0000313" key="2">
    <source>
        <dbReference type="Proteomes" id="UP001163846"/>
    </source>
</evidence>
<protein>
    <submittedName>
        <fullName evidence="1">Uncharacterized protein</fullName>
    </submittedName>
</protein>
<evidence type="ECO:0000313" key="1">
    <source>
        <dbReference type="EMBL" id="KAJ3844196.1"/>
    </source>
</evidence>
<dbReference type="EMBL" id="MU805958">
    <property type="protein sequence ID" value="KAJ3844196.1"/>
    <property type="molecule type" value="Genomic_DNA"/>
</dbReference>
<proteinExistence type="predicted"/>
<reference evidence="1" key="1">
    <citation type="submission" date="2022-08" db="EMBL/GenBank/DDBJ databases">
        <authorList>
            <consortium name="DOE Joint Genome Institute"/>
            <person name="Min B."/>
            <person name="Riley R."/>
            <person name="Sierra-Patev S."/>
            <person name="Naranjo-Ortiz M."/>
            <person name="Looney B."/>
            <person name="Konkel Z."/>
            <person name="Slot J.C."/>
            <person name="Sakamoto Y."/>
            <person name="Steenwyk J.L."/>
            <person name="Rokas A."/>
            <person name="Carro J."/>
            <person name="Camarero S."/>
            <person name="Ferreira P."/>
            <person name="Molpeceres G."/>
            <person name="Ruiz-Duenas F.J."/>
            <person name="Serrano A."/>
            <person name="Henrissat B."/>
            <person name="Drula E."/>
            <person name="Hughes K.W."/>
            <person name="Mata J.L."/>
            <person name="Ishikawa N.K."/>
            <person name="Vargas-Isla R."/>
            <person name="Ushijima S."/>
            <person name="Smith C.A."/>
            <person name="Ahrendt S."/>
            <person name="Andreopoulos W."/>
            <person name="He G."/>
            <person name="Labutti K."/>
            <person name="Lipzen A."/>
            <person name="Ng V."/>
            <person name="Sandor L."/>
            <person name="Barry K."/>
            <person name="Martinez A.T."/>
            <person name="Xiao Y."/>
            <person name="Gibbons J.G."/>
            <person name="Terashima K."/>
            <person name="Hibbett D.S."/>
            <person name="Grigoriev I.V."/>
        </authorList>
    </citation>
    <scope>NUCLEOTIDE SEQUENCE</scope>
    <source>
        <strain evidence="1">TFB9207</strain>
    </source>
</reference>
<keyword evidence="2" id="KW-1185">Reference proteome</keyword>
<accession>A0AA38PK45</accession>
<organism evidence="1 2">
    <name type="scientific">Lentinula raphanica</name>
    <dbReference type="NCBI Taxonomy" id="153919"/>
    <lineage>
        <taxon>Eukaryota</taxon>
        <taxon>Fungi</taxon>
        <taxon>Dikarya</taxon>
        <taxon>Basidiomycota</taxon>
        <taxon>Agaricomycotina</taxon>
        <taxon>Agaricomycetes</taxon>
        <taxon>Agaricomycetidae</taxon>
        <taxon>Agaricales</taxon>
        <taxon>Marasmiineae</taxon>
        <taxon>Omphalotaceae</taxon>
        <taxon>Lentinula</taxon>
    </lineage>
</organism>
<dbReference type="AlphaFoldDB" id="A0AA38PK45"/>
<sequence length="205" mass="24279">MEKREQVELNGLNTSFERLQNDKEILFNLPSNEWKTLNLNFNEHRGRKRKESIEERISKRRGSMLFQCWTKREPEDKAWQVYIEMKERYGGLVNVQEWITKISIGYFGSHTRDPESRLHNPQLLLGFLAPSKLVYDSQLGQFKDMAAWRNGIASDYDHRYWFFGFALEFLTEISLMSELEEDFDHKTAKGLSGNEYHLSFGWVVA</sequence>
<name>A0AA38PK45_9AGAR</name>
<comment type="caution">
    <text evidence="1">The sequence shown here is derived from an EMBL/GenBank/DDBJ whole genome shotgun (WGS) entry which is preliminary data.</text>
</comment>